<dbReference type="Proteomes" id="UP001156666">
    <property type="component" value="Unassembled WGS sequence"/>
</dbReference>
<keyword evidence="3" id="KW-1185">Reference proteome</keyword>
<evidence type="ECO:0000313" key="2">
    <source>
        <dbReference type="EMBL" id="GLR15761.1"/>
    </source>
</evidence>
<reference evidence="2" key="2">
    <citation type="submission" date="2023-01" db="EMBL/GenBank/DDBJ databases">
        <title>Draft genome sequence of Portibacter lacus strain NBRC 108769.</title>
        <authorList>
            <person name="Sun Q."/>
            <person name="Mori K."/>
        </authorList>
    </citation>
    <scope>NUCLEOTIDE SEQUENCE</scope>
    <source>
        <strain evidence="2">NBRC 108769</strain>
    </source>
</reference>
<gene>
    <name evidence="2" type="ORF">GCM10007940_03760</name>
</gene>
<accession>A0AA37WBW2</accession>
<name>A0AA37WBW2_9BACT</name>
<dbReference type="Pfam" id="PF13568">
    <property type="entry name" value="OMP_b-brl_2"/>
    <property type="match status" value="1"/>
</dbReference>
<feature type="domain" description="Outer membrane protein beta-barrel" evidence="1">
    <location>
        <begin position="21"/>
        <end position="167"/>
    </location>
</feature>
<protein>
    <recommendedName>
        <fullName evidence="1">Outer membrane protein beta-barrel domain-containing protein</fullName>
    </recommendedName>
</protein>
<dbReference type="EMBL" id="BSOH01000001">
    <property type="protein sequence ID" value="GLR15761.1"/>
    <property type="molecule type" value="Genomic_DNA"/>
</dbReference>
<reference evidence="2" key="1">
    <citation type="journal article" date="2014" name="Int. J. Syst. Evol. Microbiol.">
        <title>Complete genome sequence of Corynebacterium casei LMG S-19264T (=DSM 44701T), isolated from a smear-ripened cheese.</title>
        <authorList>
            <consortium name="US DOE Joint Genome Institute (JGI-PGF)"/>
            <person name="Walter F."/>
            <person name="Albersmeier A."/>
            <person name="Kalinowski J."/>
            <person name="Ruckert C."/>
        </authorList>
    </citation>
    <scope>NUCLEOTIDE SEQUENCE</scope>
    <source>
        <strain evidence="2">NBRC 108769</strain>
    </source>
</reference>
<dbReference type="InterPro" id="IPR025665">
    <property type="entry name" value="Beta-barrel_OMP_2"/>
</dbReference>
<comment type="caution">
    <text evidence="2">The sequence shown here is derived from an EMBL/GenBank/DDBJ whole genome shotgun (WGS) entry which is preliminary data.</text>
</comment>
<dbReference type="RefSeq" id="WP_235294660.1">
    <property type="nucleotide sequence ID" value="NZ_BSOH01000001.1"/>
</dbReference>
<organism evidence="2 3">
    <name type="scientific">Portibacter lacus</name>
    <dbReference type="NCBI Taxonomy" id="1099794"/>
    <lineage>
        <taxon>Bacteria</taxon>
        <taxon>Pseudomonadati</taxon>
        <taxon>Bacteroidota</taxon>
        <taxon>Saprospiria</taxon>
        <taxon>Saprospirales</taxon>
        <taxon>Haliscomenobacteraceae</taxon>
        <taxon>Portibacter</taxon>
    </lineage>
</organism>
<sequence length="201" mass="21961">MKNLLLTIIVSLISISVGFSQYALQIEGGVNHGKVAVTQTDIYQHENITGGYLSLMPQYSLNNRMNLRSEFQFSIEGLGFENGYKHNLYYVRVIPGVELKVLGPLSVLGGLNIGYIATTGGCTGGSSFKIPKGTYKSSDLGLLTGINYTMNKFNLAVKYNFGLTSIIDINVTDVEGIVVDQGLGKNRFLQVGLGYRIDFKD</sequence>
<evidence type="ECO:0000259" key="1">
    <source>
        <dbReference type="Pfam" id="PF13568"/>
    </source>
</evidence>
<dbReference type="AlphaFoldDB" id="A0AA37WBW2"/>
<evidence type="ECO:0000313" key="3">
    <source>
        <dbReference type="Proteomes" id="UP001156666"/>
    </source>
</evidence>
<proteinExistence type="predicted"/>